<dbReference type="PANTHER" id="PTHR15710:SF243">
    <property type="entry name" value="E3 UBIQUITIN-PROTEIN LIGASE PRAJA-2 ISOFORM X1"/>
    <property type="match status" value="1"/>
</dbReference>
<dbReference type="GO" id="GO:0005737">
    <property type="term" value="C:cytoplasm"/>
    <property type="evidence" value="ECO:0007669"/>
    <property type="project" value="TreeGrafter"/>
</dbReference>
<accession>A0A8T0F121</accession>
<evidence type="ECO:0000313" key="7">
    <source>
        <dbReference type="Proteomes" id="UP000807504"/>
    </source>
</evidence>
<evidence type="ECO:0000256" key="1">
    <source>
        <dbReference type="ARBA" id="ARBA00022723"/>
    </source>
</evidence>
<dbReference type="InterPro" id="IPR013083">
    <property type="entry name" value="Znf_RING/FYVE/PHD"/>
</dbReference>
<comment type="caution">
    <text evidence="6">The sequence shown here is derived from an EMBL/GenBank/DDBJ whole genome shotgun (WGS) entry which is preliminary data.</text>
</comment>
<protein>
    <submittedName>
        <fullName evidence="6">E3 ubiquitin-protein ligase RNF126 like protein</fullName>
    </submittedName>
</protein>
<dbReference type="EMBL" id="JABXBU010001863">
    <property type="protein sequence ID" value="KAF8782689.1"/>
    <property type="molecule type" value="Genomic_DNA"/>
</dbReference>
<keyword evidence="1" id="KW-0479">Metal-binding</keyword>
<evidence type="ECO:0000259" key="5">
    <source>
        <dbReference type="PROSITE" id="PS50089"/>
    </source>
</evidence>
<proteinExistence type="predicted"/>
<keyword evidence="7" id="KW-1185">Reference proteome</keyword>
<dbReference type="PANTHER" id="PTHR15710">
    <property type="entry name" value="E3 UBIQUITIN-PROTEIN LIGASE PRAJA"/>
    <property type="match status" value="1"/>
</dbReference>
<keyword evidence="3" id="KW-0862">Zinc</keyword>
<evidence type="ECO:0000313" key="6">
    <source>
        <dbReference type="EMBL" id="KAF8782689.1"/>
    </source>
</evidence>
<dbReference type="PROSITE" id="PS50089">
    <property type="entry name" value="ZF_RING_2"/>
    <property type="match status" value="1"/>
</dbReference>
<dbReference type="SUPFAM" id="SSF57850">
    <property type="entry name" value="RING/U-box"/>
    <property type="match status" value="1"/>
</dbReference>
<evidence type="ECO:0000256" key="3">
    <source>
        <dbReference type="ARBA" id="ARBA00022833"/>
    </source>
</evidence>
<organism evidence="6 7">
    <name type="scientific">Argiope bruennichi</name>
    <name type="common">Wasp spider</name>
    <name type="synonym">Aranea bruennichi</name>
    <dbReference type="NCBI Taxonomy" id="94029"/>
    <lineage>
        <taxon>Eukaryota</taxon>
        <taxon>Metazoa</taxon>
        <taxon>Ecdysozoa</taxon>
        <taxon>Arthropoda</taxon>
        <taxon>Chelicerata</taxon>
        <taxon>Arachnida</taxon>
        <taxon>Araneae</taxon>
        <taxon>Araneomorphae</taxon>
        <taxon>Entelegynae</taxon>
        <taxon>Araneoidea</taxon>
        <taxon>Araneidae</taxon>
        <taxon>Argiope</taxon>
    </lineage>
</organism>
<dbReference type="GO" id="GO:0061630">
    <property type="term" value="F:ubiquitin protein ligase activity"/>
    <property type="evidence" value="ECO:0007669"/>
    <property type="project" value="TreeGrafter"/>
</dbReference>
<keyword evidence="2 4" id="KW-0863">Zinc-finger</keyword>
<evidence type="ECO:0000256" key="4">
    <source>
        <dbReference type="PROSITE-ProRule" id="PRU00175"/>
    </source>
</evidence>
<feature type="domain" description="RING-type" evidence="5">
    <location>
        <begin position="48"/>
        <end position="88"/>
    </location>
</feature>
<reference evidence="6" key="2">
    <citation type="submission" date="2020-06" db="EMBL/GenBank/DDBJ databases">
        <authorList>
            <person name="Sheffer M."/>
        </authorList>
    </citation>
    <scope>NUCLEOTIDE SEQUENCE</scope>
</reference>
<dbReference type="Proteomes" id="UP000807504">
    <property type="component" value="Unassembled WGS sequence"/>
</dbReference>
<dbReference type="Pfam" id="PF13639">
    <property type="entry name" value="zf-RING_2"/>
    <property type="match status" value="1"/>
</dbReference>
<dbReference type="SMART" id="SM00184">
    <property type="entry name" value="RING"/>
    <property type="match status" value="1"/>
</dbReference>
<dbReference type="Gene3D" id="3.30.40.10">
    <property type="entry name" value="Zinc/RING finger domain, C3HC4 (zinc finger)"/>
    <property type="match status" value="1"/>
</dbReference>
<dbReference type="GO" id="GO:0008270">
    <property type="term" value="F:zinc ion binding"/>
    <property type="evidence" value="ECO:0007669"/>
    <property type="project" value="UniProtKB-KW"/>
</dbReference>
<evidence type="ECO:0000256" key="2">
    <source>
        <dbReference type="ARBA" id="ARBA00022771"/>
    </source>
</evidence>
<dbReference type="InterPro" id="IPR001841">
    <property type="entry name" value="Znf_RING"/>
</dbReference>
<dbReference type="GO" id="GO:0016567">
    <property type="term" value="P:protein ubiquitination"/>
    <property type="evidence" value="ECO:0007669"/>
    <property type="project" value="TreeGrafter"/>
</dbReference>
<reference evidence="6" key="1">
    <citation type="journal article" date="2020" name="bioRxiv">
        <title>Chromosome-level reference genome of the European wasp spider Argiope bruennichi: a resource for studies on range expansion and evolutionary adaptation.</title>
        <authorList>
            <person name="Sheffer M.M."/>
            <person name="Hoppe A."/>
            <person name="Krehenwinkel H."/>
            <person name="Uhl G."/>
            <person name="Kuss A.W."/>
            <person name="Jensen L."/>
            <person name="Jensen C."/>
            <person name="Gillespie R.G."/>
            <person name="Hoff K.J."/>
            <person name="Prost S."/>
        </authorList>
    </citation>
    <scope>NUCLEOTIDE SEQUENCE</scope>
</reference>
<name>A0A8T0F121_ARGBR</name>
<sequence>MKNRRNCNRRFEPVKNAKKKISSLIIQDVRTREDGQTLSTNIPTEYKCPICLDSSGWKKMKNLPCSHAFHQSCVNTWLKKSKRCPLCRKVNTYPKTVQVPANNIQESNDQSLNIKEDSILTAAAPLFQWLLSWMPL</sequence>
<gene>
    <name evidence="6" type="ORF">HNY73_012947</name>
</gene>
<dbReference type="AlphaFoldDB" id="A0A8T0F121"/>